<evidence type="ECO:0000313" key="1">
    <source>
        <dbReference type="EMBL" id="CAL1413729.1"/>
    </source>
</evidence>
<gene>
    <name evidence="1" type="ORF">LTRI10_LOCUS52938</name>
</gene>
<proteinExistence type="predicted"/>
<dbReference type="AlphaFoldDB" id="A0AAV2GSP8"/>
<accession>A0AAV2GSP8</accession>
<name>A0AAV2GSP8_9ROSI</name>
<reference evidence="1 2" key="1">
    <citation type="submission" date="2024-04" db="EMBL/GenBank/DDBJ databases">
        <authorList>
            <person name="Fracassetti M."/>
        </authorList>
    </citation>
    <scope>NUCLEOTIDE SEQUENCE [LARGE SCALE GENOMIC DNA]</scope>
</reference>
<organism evidence="1 2">
    <name type="scientific">Linum trigynum</name>
    <dbReference type="NCBI Taxonomy" id="586398"/>
    <lineage>
        <taxon>Eukaryota</taxon>
        <taxon>Viridiplantae</taxon>
        <taxon>Streptophyta</taxon>
        <taxon>Embryophyta</taxon>
        <taxon>Tracheophyta</taxon>
        <taxon>Spermatophyta</taxon>
        <taxon>Magnoliopsida</taxon>
        <taxon>eudicotyledons</taxon>
        <taxon>Gunneridae</taxon>
        <taxon>Pentapetalae</taxon>
        <taxon>rosids</taxon>
        <taxon>fabids</taxon>
        <taxon>Malpighiales</taxon>
        <taxon>Linaceae</taxon>
        <taxon>Linum</taxon>
    </lineage>
</organism>
<protein>
    <submittedName>
        <fullName evidence="1">Uncharacterized protein</fullName>
    </submittedName>
</protein>
<keyword evidence="2" id="KW-1185">Reference proteome</keyword>
<sequence>MVRLELHSGGEVDFRIGGVDGGVTLRLLLKGGPPSPYHLSLVRYPVAPVPPHASDLKIGVEEPEYRVRERNNQTREMKFFLLILEV</sequence>
<dbReference type="EMBL" id="OZ034822">
    <property type="protein sequence ID" value="CAL1413729.1"/>
    <property type="molecule type" value="Genomic_DNA"/>
</dbReference>
<dbReference type="Proteomes" id="UP001497516">
    <property type="component" value="Chromosome 9"/>
</dbReference>
<evidence type="ECO:0000313" key="2">
    <source>
        <dbReference type="Proteomes" id="UP001497516"/>
    </source>
</evidence>